<dbReference type="AlphaFoldDB" id="A0A1S3KA70"/>
<dbReference type="GeneID" id="106180032"/>
<dbReference type="KEGG" id="lak:106180032"/>
<feature type="domain" description="Cullin N-terminal" evidence="2">
    <location>
        <begin position="31"/>
        <end position="177"/>
    </location>
</feature>
<dbReference type="PANTHER" id="PTHR11932">
    <property type="entry name" value="CULLIN"/>
    <property type="match status" value="1"/>
</dbReference>
<accession>A0A1S3KA70</accession>
<gene>
    <name evidence="4" type="primary">LOC106180032</name>
</gene>
<dbReference type="Proteomes" id="UP000085678">
    <property type="component" value="Unplaced"/>
</dbReference>
<proteinExistence type="inferred from homology"/>
<dbReference type="Gene3D" id="1.20.1310.10">
    <property type="entry name" value="Cullin Repeats"/>
    <property type="match status" value="1"/>
</dbReference>
<dbReference type="GO" id="GO:0006511">
    <property type="term" value="P:ubiquitin-dependent protein catabolic process"/>
    <property type="evidence" value="ECO:0007669"/>
    <property type="project" value="InterPro"/>
</dbReference>
<reference evidence="4" key="1">
    <citation type="submission" date="2025-08" db="UniProtKB">
        <authorList>
            <consortium name="RefSeq"/>
        </authorList>
    </citation>
    <scope>IDENTIFICATION</scope>
    <source>
        <tissue evidence="4">Gonads</tissue>
    </source>
</reference>
<dbReference type="RefSeq" id="XP_013419349.1">
    <property type="nucleotide sequence ID" value="XM_013563895.2"/>
</dbReference>
<dbReference type="InParanoid" id="A0A1S3KA70"/>
<protein>
    <submittedName>
        <fullName evidence="4">Cullin-3-B-like</fullName>
    </submittedName>
</protein>
<dbReference type="InterPro" id="IPR016159">
    <property type="entry name" value="Cullin_repeat-like_dom_sf"/>
</dbReference>
<dbReference type="FunFam" id="1.20.1310.10:FF:000006">
    <property type="entry name" value="Cullin 3"/>
    <property type="match status" value="1"/>
</dbReference>
<organism evidence="3 4">
    <name type="scientific">Lingula anatina</name>
    <name type="common">Brachiopod</name>
    <name type="synonym">Lingula unguis</name>
    <dbReference type="NCBI Taxonomy" id="7574"/>
    <lineage>
        <taxon>Eukaryota</taxon>
        <taxon>Metazoa</taxon>
        <taxon>Spiralia</taxon>
        <taxon>Lophotrochozoa</taxon>
        <taxon>Brachiopoda</taxon>
        <taxon>Linguliformea</taxon>
        <taxon>Lingulata</taxon>
        <taxon>Lingulida</taxon>
        <taxon>Linguloidea</taxon>
        <taxon>Lingulidae</taxon>
        <taxon>Lingula</taxon>
    </lineage>
</organism>
<keyword evidence="3" id="KW-1185">Reference proteome</keyword>
<evidence type="ECO:0000259" key="2">
    <source>
        <dbReference type="Pfam" id="PF00888"/>
    </source>
</evidence>
<dbReference type="SUPFAM" id="SSF74788">
    <property type="entry name" value="Cullin repeat-like"/>
    <property type="match status" value="1"/>
</dbReference>
<dbReference type="STRING" id="7574.A0A1S3KA70"/>
<evidence type="ECO:0000256" key="1">
    <source>
        <dbReference type="ARBA" id="ARBA00006019"/>
    </source>
</evidence>
<comment type="similarity">
    <text evidence="1">Belongs to the cullin family.</text>
</comment>
<dbReference type="GO" id="GO:0031625">
    <property type="term" value="F:ubiquitin protein ligase binding"/>
    <property type="evidence" value="ECO:0007669"/>
    <property type="project" value="InterPro"/>
</dbReference>
<dbReference type="Pfam" id="PF00888">
    <property type="entry name" value="Cullin"/>
    <property type="match status" value="1"/>
</dbReference>
<dbReference type="InterPro" id="IPR045093">
    <property type="entry name" value="Cullin"/>
</dbReference>
<evidence type="ECO:0000313" key="4">
    <source>
        <dbReference type="RefSeq" id="XP_013419349.1"/>
    </source>
</evidence>
<dbReference type="OrthoDB" id="27073at2759"/>
<dbReference type="InterPro" id="IPR001373">
    <property type="entry name" value="Cullin_N"/>
</dbReference>
<sequence length="177" mass="20813">MSMPPKKGKDTKMRIRAFPMTMDEKYVNNIWALLKNAIQEIQKKNNSGLSFEELYRNAYTMVLHKHGEKLYTGLREVVSEHLVNKVRGDVEQALNNNFLQTLNSAWNDHQTSMVMIRDILMYMDRVYVQQNGVDNVYNLGLIIFRDQVVRCPVIRDHLRQTLLEMVARERKGEVVDR</sequence>
<name>A0A1S3KA70_LINAN</name>
<evidence type="ECO:0000313" key="3">
    <source>
        <dbReference type="Proteomes" id="UP000085678"/>
    </source>
</evidence>